<evidence type="ECO:0000259" key="1">
    <source>
        <dbReference type="Pfam" id="PF14016"/>
    </source>
</evidence>
<accession>A0A4R7TC55</accession>
<evidence type="ECO:0000313" key="2">
    <source>
        <dbReference type="EMBL" id="TDU88928.1"/>
    </source>
</evidence>
<dbReference type="RefSeq" id="WP_133978775.1">
    <property type="nucleotide sequence ID" value="NZ_SOCE01000001.1"/>
</dbReference>
<dbReference type="EMBL" id="SOCE01000001">
    <property type="protein sequence ID" value="TDU88928.1"/>
    <property type="molecule type" value="Genomic_DNA"/>
</dbReference>
<evidence type="ECO:0000313" key="3">
    <source>
        <dbReference type="Proteomes" id="UP000295151"/>
    </source>
</evidence>
<dbReference type="Pfam" id="PF14016">
    <property type="entry name" value="DUF4232"/>
    <property type="match status" value="1"/>
</dbReference>
<sequence length="138" mass="14403">MNEIEIAEARAGEVEFKLAWQDTSGGLEGTLEAVNICEHPVRLTGKPGLMPLGADGEPLDAIGAVSLEARLPGYVVLSPGERAIAPVGWAGWDGPPASGAFIVSWDGGQTEVRPAGPVQPQRTGPATNLWSSWFATAE</sequence>
<keyword evidence="3" id="KW-1185">Reference proteome</keyword>
<name>A0A4R7TC55_9ACTN</name>
<dbReference type="Proteomes" id="UP000295151">
    <property type="component" value="Unassembled WGS sequence"/>
</dbReference>
<dbReference type="OrthoDB" id="3826284at2"/>
<comment type="caution">
    <text evidence="2">The sequence shown here is derived from an EMBL/GenBank/DDBJ whole genome shotgun (WGS) entry which is preliminary data.</text>
</comment>
<protein>
    <submittedName>
        <fullName evidence="2">Uncharacterized protein DUF4232</fullName>
    </submittedName>
</protein>
<feature type="domain" description="DUF4232" evidence="1">
    <location>
        <begin position="12"/>
        <end position="96"/>
    </location>
</feature>
<proteinExistence type="predicted"/>
<dbReference type="InterPro" id="IPR025326">
    <property type="entry name" value="DUF4232"/>
</dbReference>
<organism evidence="2 3">
    <name type="scientific">Kribbella voronezhensis</name>
    <dbReference type="NCBI Taxonomy" id="2512212"/>
    <lineage>
        <taxon>Bacteria</taxon>
        <taxon>Bacillati</taxon>
        <taxon>Actinomycetota</taxon>
        <taxon>Actinomycetes</taxon>
        <taxon>Propionibacteriales</taxon>
        <taxon>Kribbellaceae</taxon>
        <taxon>Kribbella</taxon>
    </lineage>
</organism>
<dbReference type="AlphaFoldDB" id="A0A4R7TC55"/>
<gene>
    <name evidence="2" type="ORF">EV138_2481</name>
</gene>
<reference evidence="2 3" key="1">
    <citation type="submission" date="2019-03" db="EMBL/GenBank/DDBJ databases">
        <title>Genomic Encyclopedia of Type Strains, Phase III (KMG-III): the genomes of soil and plant-associated and newly described type strains.</title>
        <authorList>
            <person name="Whitman W."/>
        </authorList>
    </citation>
    <scope>NUCLEOTIDE SEQUENCE [LARGE SCALE GENOMIC DNA]</scope>
    <source>
        <strain evidence="2 3">VKM Ac-2575</strain>
    </source>
</reference>